<evidence type="ECO:0000313" key="2">
    <source>
        <dbReference type="Proteomes" id="UP000007799"/>
    </source>
</evidence>
<organism evidence="2">
    <name type="scientific">Salpingoeca rosetta (strain ATCC 50818 / BSB-021)</name>
    <dbReference type="NCBI Taxonomy" id="946362"/>
    <lineage>
        <taxon>Eukaryota</taxon>
        <taxon>Choanoflagellata</taxon>
        <taxon>Craspedida</taxon>
        <taxon>Salpingoecidae</taxon>
        <taxon>Salpingoeca</taxon>
    </lineage>
</organism>
<dbReference type="InParanoid" id="F2U9K4"/>
<dbReference type="RefSeq" id="XP_004994062.1">
    <property type="nucleotide sequence ID" value="XM_004994005.1"/>
</dbReference>
<protein>
    <submittedName>
        <fullName evidence="1">Uncharacterized protein</fullName>
    </submittedName>
</protein>
<dbReference type="EMBL" id="GL832965">
    <property type="protein sequence ID" value="EGD73031.1"/>
    <property type="molecule type" value="Genomic_DNA"/>
</dbReference>
<dbReference type="AlphaFoldDB" id="F2U9K4"/>
<accession>F2U9K4</accession>
<evidence type="ECO:0000313" key="1">
    <source>
        <dbReference type="EMBL" id="EGD73031.1"/>
    </source>
</evidence>
<name>F2U9K4_SALR5</name>
<dbReference type="GeneID" id="16074640"/>
<reference evidence="1" key="1">
    <citation type="submission" date="2009-08" db="EMBL/GenBank/DDBJ databases">
        <title>Annotation of Salpingoeca rosetta.</title>
        <authorList>
            <consortium name="The Broad Institute Genome Sequencing Platform"/>
            <person name="Russ C."/>
            <person name="Cuomo C."/>
            <person name="Burger G."/>
            <person name="Gray M.W."/>
            <person name="Holland P.W.H."/>
            <person name="King N."/>
            <person name="Lang F.B.F."/>
            <person name="Roger A.J."/>
            <person name="Ruiz-Trillo I."/>
            <person name="Young S.K."/>
            <person name="Zeng Q."/>
            <person name="Gargeya S."/>
            <person name="Alvarado L."/>
            <person name="Berlin A."/>
            <person name="Chapman S.B."/>
            <person name="Chen Z."/>
            <person name="Freedman E."/>
            <person name="Gellesch M."/>
            <person name="Goldberg J."/>
            <person name="Griggs A."/>
            <person name="Gujja S."/>
            <person name="Heilman E."/>
            <person name="Heiman D."/>
            <person name="Howarth C."/>
            <person name="Mehta T."/>
            <person name="Neiman D."/>
            <person name="Pearson M."/>
            <person name="Roberts A."/>
            <person name="Saif S."/>
            <person name="Shea T."/>
            <person name="Shenoy N."/>
            <person name="Sisk P."/>
            <person name="Stolte C."/>
            <person name="Sykes S."/>
            <person name="White J."/>
            <person name="Yandava C."/>
            <person name="Haas B."/>
            <person name="Nusbaum C."/>
            <person name="Birren B."/>
        </authorList>
    </citation>
    <scope>NUCLEOTIDE SEQUENCE [LARGE SCALE GENOMIC DNA]</scope>
    <source>
        <strain evidence="1">ATCC 50818</strain>
    </source>
</reference>
<sequence>MGRPNARLGVGALVAVKAKSLKPEAWVRPLLGDSYDTAIVNDLEVIGLEETINLTGKRKAKNKMRSEHGIVFIPYVRMRWRSHPEIVSVYAVPGQIKVLQLGPPEHMFLFQHMVTGSGGSSRAPNIFHHLAVSTPSPQSRLHSICSSNG</sequence>
<dbReference type="KEGG" id="sre:PTSG_04742"/>
<dbReference type="Proteomes" id="UP000007799">
    <property type="component" value="Unassembled WGS sequence"/>
</dbReference>
<keyword evidence="2" id="KW-1185">Reference proteome</keyword>
<proteinExistence type="predicted"/>
<gene>
    <name evidence="1" type="ORF">PTSG_04742</name>
</gene>